<keyword evidence="2 9" id="KW-0813">Transport</keyword>
<evidence type="ECO:0000256" key="8">
    <source>
        <dbReference type="ARBA" id="ARBA00023136"/>
    </source>
</evidence>
<keyword evidence="12" id="KW-1185">Reference proteome</keyword>
<dbReference type="PANTHER" id="PTHR42982:SF8">
    <property type="entry name" value="SEC-INDEPENDENT PROTEIN TRANSLOCASE PROTEIN TATA"/>
    <property type="match status" value="1"/>
</dbReference>
<comment type="function">
    <text evidence="9">Part of the twin-arginine translocation (Tat) system that transports large folded proteins containing a characteristic twin-arginine motif in their signal peptide across membranes. TatA could form the protein-conducting channel of the Tat system.</text>
</comment>
<protein>
    <recommendedName>
        <fullName evidence="9">Sec-independent protein translocase protein TatA</fullName>
    </recommendedName>
</protein>
<keyword evidence="4 9" id="KW-0812">Transmembrane</keyword>
<dbReference type="InterPro" id="IPR003369">
    <property type="entry name" value="TatA/B/E"/>
</dbReference>
<dbReference type="InterPro" id="IPR006312">
    <property type="entry name" value="TatA/E"/>
</dbReference>
<comment type="similarity">
    <text evidence="9">Belongs to the TatA/E family.</text>
</comment>
<name>A0ABT8GJV6_9MICO</name>
<feature type="compositionally biased region" description="Basic and acidic residues" evidence="10">
    <location>
        <begin position="39"/>
        <end position="50"/>
    </location>
</feature>
<keyword evidence="7 9" id="KW-0811">Translocation</keyword>
<evidence type="ECO:0000256" key="4">
    <source>
        <dbReference type="ARBA" id="ARBA00022692"/>
    </source>
</evidence>
<keyword evidence="5 9" id="KW-0653">Protein transport</keyword>
<gene>
    <name evidence="9 11" type="primary">tatA</name>
    <name evidence="11" type="ORF">QQX02_12350</name>
</gene>
<evidence type="ECO:0000256" key="7">
    <source>
        <dbReference type="ARBA" id="ARBA00023010"/>
    </source>
</evidence>
<keyword evidence="3 9" id="KW-1003">Cell membrane</keyword>
<dbReference type="Pfam" id="PF02416">
    <property type="entry name" value="TatA_B_E"/>
    <property type="match status" value="1"/>
</dbReference>
<dbReference type="HAMAP" id="MF_00236">
    <property type="entry name" value="TatA_E"/>
    <property type="match status" value="1"/>
</dbReference>
<dbReference type="EMBL" id="JAUHQA010000001">
    <property type="protein sequence ID" value="MDN4481712.1"/>
    <property type="molecule type" value="Genomic_DNA"/>
</dbReference>
<dbReference type="Proteomes" id="UP001172708">
    <property type="component" value="Unassembled WGS sequence"/>
</dbReference>
<dbReference type="PANTHER" id="PTHR42982">
    <property type="entry name" value="SEC-INDEPENDENT PROTEIN TRANSLOCASE PROTEIN TATA"/>
    <property type="match status" value="1"/>
</dbReference>
<evidence type="ECO:0000256" key="2">
    <source>
        <dbReference type="ARBA" id="ARBA00022448"/>
    </source>
</evidence>
<evidence type="ECO:0000256" key="10">
    <source>
        <dbReference type="SAM" id="MobiDB-lite"/>
    </source>
</evidence>
<evidence type="ECO:0000313" key="11">
    <source>
        <dbReference type="EMBL" id="MDN4481712.1"/>
    </source>
</evidence>
<keyword evidence="6 9" id="KW-1133">Transmembrane helix</keyword>
<comment type="caution">
    <text evidence="11">The sequence shown here is derived from an EMBL/GenBank/DDBJ whole genome shotgun (WGS) entry which is preliminary data.</text>
</comment>
<evidence type="ECO:0000256" key="6">
    <source>
        <dbReference type="ARBA" id="ARBA00022989"/>
    </source>
</evidence>
<reference evidence="11" key="1">
    <citation type="submission" date="2023-06" db="EMBL/GenBank/DDBJ databases">
        <title>Egi l300058.</title>
        <authorList>
            <person name="Gao L."/>
            <person name="Fang B.-Z."/>
            <person name="Li W.-J."/>
        </authorList>
    </citation>
    <scope>NUCLEOTIDE SEQUENCE</scope>
    <source>
        <strain evidence="11">EGI L300058</strain>
    </source>
</reference>
<evidence type="ECO:0000256" key="9">
    <source>
        <dbReference type="HAMAP-Rule" id="MF_00236"/>
    </source>
</evidence>
<comment type="subcellular location">
    <subcellularLocation>
        <location evidence="1 9">Cell membrane</location>
        <topology evidence="1 9">Single-pass membrane protein</topology>
    </subcellularLocation>
</comment>
<dbReference type="NCBIfam" id="NF001854">
    <property type="entry name" value="PRK00575.1"/>
    <property type="match status" value="1"/>
</dbReference>
<accession>A0ABT8GJV6</accession>
<feature type="compositionally biased region" description="Basic and acidic residues" evidence="10">
    <location>
        <begin position="80"/>
        <end position="93"/>
    </location>
</feature>
<evidence type="ECO:0000313" key="12">
    <source>
        <dbReference type="Proteomes" id="UP001172708"/>
    </source>
</evidence>
<proteinExistence type="inferred from homology"/>
<dbReference type="NCBIfam" id="TIGR01411">
    <property type="entry name" value="tatAE"/>
    <property type="match status" value="1"/>
</dbReference>
<comment type="subunit">
    <text evidence="9">The Tat system comprises two distinct complexes: a TatABC complex, containing multiple copies of TatA, TatB and TatC subunits, and a separate TatA complex, containing only TatA subunits. Substrates initially bind to the TatABC complex, which probably triggers association of the separate TatA complex to form the active translocon.</text>
</comment>
<evidence type="ECO:0000256" key="3">
    <source>
        <dbReference type="ARBA" id="ARBA00022475"/>
    </source>
</evidence>
<evidence type="ECO:0000256" key="5">
    <source>
        <dbReference type="ARBA" id="ARBA00022927"/>
    </source>
</evidence>
<dbReference type="Gene3D" id="1.20.5.3310">
    <property type="match status" value="1"/>
</dbReference>
<sequence length="93" mass="9845">MGPREIIIIALIVVLLFGAPKLPELARSIGKSMRILKDETKSLTDDDKADTSGTAPTADAEQAQQRGEAPVPDGTVTPPRHADAPDDDGRGTR</sequence>
<keyword evidence="8 9" id="KW-0472">Membrane</keyword>
<evidence type="ECO:0000256" key="1">
    <source>
        <dbReference type="ARBA" id="ARBA00004162"/>
    </source>
</evidence>
<feature type="region of interest" description="Disordered" evidence="10">
    <location>
        <begin position="39"/>
        <end position="93"/>
    </location>
</feature>
<dbReference type="RefSeq" id="WP_301143446.1">
    <property type="nucleotide sequence ID" value="NZ_JAUHQA010000001.1"/>
</dbReference>
<organism evidence="11 12">
    <name type="scientific">Demequina muriae</name>
    <dbReference type="NCBI Taxonomy" id="3051664"/>
    <lineage>
        <taxon>Bacteria</taxon>
        <taxon>Bacillati</taxon>
        <taxon>Actinomycetota</taxon>
        <taxon>Actinomycetes</taxon>
        <taxon>Micrococcales</taxon>
        <taxon>Demequinaceae</taxon>
        <taxon>Demequina</taxon>
    </lineage>
</organism>